<dbReference type="InterPro" id="IPR019903">
    <property type="entry name" value="RIC_family"/>
</dbReference>
<comment type="caution">
    <text evidence="6">The sequence shown here is derived from an EMBL/GenBank/DDBJ whole genome shotgun (WGS) entry which is preliminary data.</text>
</comment>
<dbReference type="Pfam" id="PF01814">
    <property type="entry name" value="Hemerythrin"/>
    <property type="match status" value="1"/>
</dbReference>
<reference evidence="6 7" key="1">
    <citation type="submission" date="2023-07" db="EMBL/GenBank/DDBJ databases">
        <title>Genomic Encyclopedia of Type Strains, Phase IV (KMG-IV): sequencing the most valuable type-strain genomes for metagenomic binning, comparative biology and taxonomic classification.</title>
        <authorList>
            <person name="Goeker M."/>
        </authorList>
    </citation>
    <scope>NUCLEOTIDE SEQUENCE [LARGE SCALE GENOMIC DNA]</scope>
    <source>
        <strain evidence="6 7">DSM 17740</strain>
    </source>
</reference>
<evidence type="ECO:0000256" key="3">
    <source>
        <dbReference type="ARBA" id="ARBA00022723"/>
    </source>
</evidence>
<accession>A0ABU0CRR6</accession>
<dbReference type="Proteomes" id="UP001232445">
    <property type="component" value="Unassembled WGS sequence"/>
</dbReference>
<name>A0ABU0CRR6_9BACI</name>
<keyword evidence="7" id="KW-1185">Reference proteome</keyword>
<dbReference type="PANTHER" id="PTHR36438">
    <property type="entry name" value="IRON-SULFUR CLUSTER REPAIR PROTEIN YTFE"/>
    <property type="match status" value="1"/>
</dbReference>
<organism evidence="6 7">
    <name type="scientific">Caldalkalibacillus uzonensis</name>
    <dbReference type="NCBI Taxonomy" id="353224"/>
    <lineage>
        <taxon>Bacteria</taxon>
        <taxon>Bacillati</taxon>
        <taxon>Bacillota</taxon>
        <taxon>Bacilli</taxon>
        <taxon>Bacillales</taxon>
        <taxon>Bacillaceae</taxon>
        <taxon>Caldalkalibacillus</taxon>
    </lineage>
</organism>
<feature type="domain" description="Hemerythrin-like" evidence="5">
    <location>
        <begin position="85"/>
        <end position="230"/>
    </location>
</feature>
<dbReference type="PANTHER" id="PTHR36438:SF1">
    <property type="entry name" value="IRON-SULFUR CLUSTER REPAIR PROTEIN YTFE"/>
    <property type="match status" value="1"/>
</dbReference>
<dbReference type="Pfam" id="PF04405">
    <property type="entry name" value="ScdA_N"/>
    <property type="match status" value="1"/>
</dbReference>
<keyword evidence="2" id="KW-0963">Cytoplasm</keyword>
<dbReference type="InterPro" id="IPR038062">
    <property type="entry name" value="ScdA-like_N_sf"/>
</dbReference>
<comment type="subcellular location">
    <subcellularLocation>
        <location evidence="1">Cytoplasm</location>
    </subcellularLocation>
</comment>
<evidence type="ECO:0000256" key="4">
    <source>
        <dbReference type="ARBA" id="ARBA00023004"/>
    </source>
</evidence>
<dbReference type="Gene3D" id="1.10.3910.10">
    <property type="entry name" value="SP0561-like"/>
    <property type="match status" value="1"/>
</dbReference>
<sequence>MEKVFDRTSKVGDIVTIFPQASDIFKAYRIDFCCGGDRPLGEVLEEKNLNEEEILNKLNEDYAQKQTHDQQQTNWMEASYRDIIRHIIDTHHAYLYRELPQLSQYVTKVFRVHGPDRPELADVHRLFHTLKTELEQHALKEEEHVFPLIQAHEENPTPEARQKLIKGIAELEDEHDTAGDILKQLRDLTSDFQPPEGACMTYQMTYQRLEELESDMFEHVHLENNILFKRILNKLKSS</sequence>
<dbReference type="InterPro" id="IPR012312">
    <property type="entry name" value="Hemerythrin-like"/>
</dbReference>
<dbReference type="RefSeq" id="WP_307338590.1">
    <property type="nucleotide sequence ID" value="NZ_JAUSUQ010000006.1"/>
</dbReference>
<dbReference type="NCBIfam" id="TIGR03652">
    <property type="entry name" value="FeS_repair_RIC"/>
    <property type="match status" value="1"/>
</dbReference>
<evidence type="ECO:0000256" key="2">
    <source>
        <dbReference type="ARBA" id="ARBA00022490"/>
    </source>
</evidence>
<evidence type="ECO:0000313" key="7">
    <source>
        <dbReference type="Proteomes" id="UP001232445"/>
    </source>
</evidence>
<proteinExistence type="predicted"/>
<evidence type="ECO:0000256" key="1">
    <source>
        <dbReference type="ARBA" id="ARBA00004496"/>
    </source>
</evidence>
<dbReference type="SUPFAM" id="SSF140683">
    <property type="entry name" value="SP0561-like"/>
    <property type="match status" value="1"/>
</dbReference>
<dbReference type="EMBL" id="JAUSUQ010000006">
    <property type="protein sequence ID" value="MDQ0339114.1"/>
    <property type="molecule type" value="Genomic_DNA"/>
</dbReference>
<evidence type="ECO:0000313" key="6">
    <source>
        <dbReference type="EMBL" id="MDQ0339114.1"/>
    </source>
</evidence>
<keyword evidence="3" id="KW-0479">Metal-binding</keyword>
<dbReference type="Gene3D" id="1.20.120.520">
    <property type="entry name" value="nmb1532 protein domain like"/>
    <property type="match status" value="1"/>
</dbReference>
<keyword evidence="4" id="KW-0408">Iron</keyword>
<evidence type="ECO:0000259" key="5">
    <source>
        <dbReference type="Pfam" id="PF01814"/>
    </source>
</evidence>
<protein>
    <submittedName>
        <fullName evidence="6">Regulator of cell morphogenesis and NO signaling</fullName>
    </submittedName>
</protein>
<gene>
    <name evidence="6" type="ORF">J2S00_001900</name>
</gene>